<dbReference type="EMBL" id="BLLF01001949">
    <property type="protein sequence ID" value="GFH22017.1"/>
    <property type="molecule type" value="Genomic_DNA"/>
</dbReference>
<feature type="signal peptide" evidence="1">
    <location>
        <begin position="1"/>
        <end position="21"/>
    </location>
</feature>
<evidence type="ECO:0000256" key="1">
    <source>
        <dbReference type="SAM" id="SignalP"/>
    </source>
</evidence>
<comment type="caution">
    <text evidence="2">The sequence shown here is derived from an EMBL/GenBank/DDBJ whole genome shotgun (WGS) entry which is preliminary data.</text>
</comment>
<organism evidence="2 3">
    <name type="scientific">Haematococcus lacustris</name>
    <name type="common">Green alga</name>
    <name type="synonym">Haematococcus pluvialis</name>
    <dbReference type="NCBI Taxonomy" id="44745"/>
    <lineage>
        <taxon>Eukaryota</taxon>
        <taxon>Viridiplantae</taxon>
        <taxon>Chlorophyta</taxon>
        <taxon>core chlorophytes</taxon>
        <taxon>Chlorophyceae</taxon>
        <taxon>CS clade</taxon>
        <taxon>Chlamydomonadales</taxon>
        <taxon>Haematococcaceae</taxon>
        <taxon>Haematococcus</taxon>
    </lineage>
</organism>
<keyword evidence="1" id="KW-0732">Signal</keyword>
<gene>
    <name evidence="2" type="ORF">HaLaN_19416</name>
</gene>
<feature type="chain" id="PRO_5025333652" evidence="1">
    <location>
        <begin position="22"/>
        <end position="231"/>
    </location>
</feature>
<sequence>MSNRRMLDMCWLSLMIGVCIAVAPRAAAAQELTSAVSGMTGLGQHLDTLTANAAHAATLADDGDPGAMGSLADVNALQMRQLQASTTPSLTQASQVGEALTARLQQATDSLTALIPSWRSMTASTDPTIANSMAVMSDSTQKLVQGVKAGIDAATKLVSASVRSSGDQAQPILSSLNVVLPKLSSQLSSLSGVLGSAATSPTATQLRASASKPITTVQQLASSAGNTHGNS</sequence>
<dbReference type="AlphaFoldDB" id="A0A699ZH36"/>
<evidence type="ECO:0000313" key="3">
    <source>
        <dbReference type="Proteomes" id="UP000485058"/>
    </source>
</evidence>
<reference evidence="2 3" key="1">
    <citation type="submission" date="2020-02" db="EMBL/GenBank/DDBJ databases">
        <title>Draft genome sequence of Haematococcus lacustris strain NIES-144.</title>
        <authorList>
            <person name="Morimoto D."/>
            <person name="Nakagawa S."/>
            <person name="Yoshida T."/>
            <person name="Sawayama S."/>
        </authorList>
    </citation>
    <scope>NUCLEOTIDE SEQUENCE [LARGE SCALE GENOMIC DNA]</scope>
    <source>
        <strain evidence="2 3">NIES-144</strain>
    </source>
</reference>
<name>A0A699ZH36_HAELA</name>
<keyword evidence="3" id="KW-1185">Reference proteome</keyword>
<dbReference type="Proteomes" id="UP000485058">
    <property type="component" value="Unassembled WGS sequence"/>
</dbReference>
<protein>
    <submittedName>
        <fullName evidence="2">Uncharacterized protein</fullName>
    </submittedName>
</protein>
<accession>A0A699ZH36</accession>
<proteinExistence type="predicted"/>
<evidence type="ECO:0000313" key="2">
    <source>
        <dbReference type="EMBL" id="GFH22017.1"/>
    </source>
</evidence>